<organism evidence="1 2">
    <name type="scientific">Rugosimonospora acidiphila</name>
    <dbReference type="NCBI Taxonomy" id="556531"/>
    <lineage>
        <taxon>Bacteria</taxon>
        <taxon>Bacillati</taxon>
        <taxon>Actinomycetota</taxon>
        <taxon>Actinomycetes</taxon>
        <taxon>Micromonosporales</taxon>
        <taxon>Micromonosporaceae</taxon>
        <taxon>Rugosimonospora</taxon>
    </lineage>
</organism>
<dbReference type="Proteomes" id="UP001501570">
    <property type="component" value="Unassembled WGS sequence"/>
</dbReference>
<proteinExistence type="predicted"/>
<reference evidence="2" key="1">
    <citation type="journal article" date="2019" name="Int. J. Syst. Evol. Microbiol.">
        <title>The Global Catalogue of Microorganisms (GCM) 10K type strain sequencing project: providing services to taxonomists for standard genome sequencing and annotation.</title>
        <authorList>
            <consortium name="The Broad Institute Genomics Platform"/>
            <consortium name="The Broad Institute Genome Sequencing Center for Infectious Disease"/>
            <person name="Wu L."/>
            <person name="Ma J."/>
        </authorList>
    </citation>
    <scope>NUCLEOTIDE SEQUENCE [LARGE SCALE GENOMIC DNA]</scope>
    <source>
        <strain evidence="2">JCM 18304</strain>
    </source>
</reference>
<protein>
    <submittedName>
        <fullName evidence="1">Uncharacterized protein</fullName>
    </submittedName>
</protein>
<sequence length="54" mass="5999">MSRGAPDPREWPRVAGREAAQQVGLFRMLDGYTLPPTPRLARPWCDGPRIAPLA</sequence>
<gene>
    <name evidence="1" type="ORF">GCM10023322_01470</name>
</gene>
<evidence type="ECO:0000313" key="1">
    <source>
        <dbReference type="EMBL" id="GAA5177233.1"/>
    </source>
</evidence>
<keyword evidence="2" id="KW-1185">Reference proteome</keyword>
<evidence type="ECO:0000313" key="2">
    <source>
        <dbReference type="Proteomes" id="UP001501570"/>
    </source>
</evidence>
<comment type="caution">
    <text evidence="1">The sequence shown here is derived from an EMBL/GenBank/DDBJ whole genome shotgun (WGS) entry which is preliminary data.</text>
</comment>
<accession>A0ABP9RH29</accession>
<name>A0ABP9RH29_9ACTN</name>
<dbReference type="EMBL" id="BAABJQ010000001">
    <property type="protein sequence ID" value="GAA5177233.1"/>
    <property type="molecule type" value="Genomic_DNA"/>
</dbReference>